<dbReference type="GO" id="GO:0030288">
    <property type="term" value="C:outer membrane-bounded periplasmic space"/>
    <property type="evidence" value="ECO:0007669"/>
    <property type="project" value="TreeGrafter"/>
</dbReference>
<feature type="binding site" evidence="3">
    <location>
        <position position="219"/>
    </location>
    <ligand>
        <name>Fe cation</name>
        <dbReference type="ChEBI" id="CHEBI:24875"/>
    </ligand>
</feature>
<feature type="chain" id="PRO_5015438646" evidence="4">
    <location>
        <begin position="22"/>
        <end position="337"/>
    </location>
</feature>
<dbReference type="EMBL" id="PYMB01000003">
    <property type="protein sequence ID" value="PSW13278.1"/>
    <property type="molecule type" value="Genomic_DNA"/>
</dbReference>
<dbReference type="RefSeq" id="WP_107298104.1">
    <property type="nucleotide sequence ID" value="NZ_PYMB01000003.1"/>
</dbReference>
<dbReference type="SUPFAM" id="SSF53850">
    <property type="entry name" value="Periplasmic binding protein-like II"/>
    <property type="match status" value="1"/>
</dbReference>
<dbReference type="CDD" id="cd13542">
    <property type="entry name" value="PBP2_FutA1_ilke"/>
    <property type="match status" value="1"/>
</dbReference>
<gene>
    <name evidence="5" type="ORF">C9J01_10520</name>
</gene>
<dbReference type="Pfam" id="PF13343">
    <property type="entry name" value="SBP_bac_6"/>
    <property type="match status" value="1"/>
</dbReference>
<comment type="similarity">
    <text evidence="1">Belongs to the bacterial solute-binding protein 1 family.</text>
</comment>
<dbReference type="PIRSF" id="PIRSF002825">
    <property type="entry name" value="CfbpA"/>
    <property type="match status" value="1"/>
</dbReference>
<protein>
    <submittedName>
        <fullName evidence="5">Iron ABC transporter substrate-binding protein</fullName>
    </submittedName>
</protein>
<reference evidence="5 6" key="1">
    <citation type="submission" date="2018-03" db="EMBL/GenBank/DDBJ databases">
        <title>Whole genome sequencing of Histamine producing bacteria.</title>
        <authorList>
            <person name="Butler K."/>
        </authorList>
    </citation>
    <scope>NUCLEOTIDE SEQUENCE [LARGE SCALE GENOMIC DNA]</scope>
    <source>
        <strain evidence="5 6">DSM 19138</strain>
    </source>
</reference>
<feature type="signal peptide" evidence="4">
    <location>
        <begin position="1"/>
        <end position="21"/>
    </location>
</feature>
<dbReference type="Proteomes" id="UP000241346">
    <property type="component" value="Unassembled WGS sequence"/>
</dbReference>
<dbReference type="InterPro" id="IPR026045">
    <property type="entry name" value="Ferric-bd"/>
</dbReference>
<organism evidence="5 6">
    <name type="scientific">Photobacterium rosenbergii</name>
    <dbReference type="NCBI Taxonomy" id="294936"/>
    <lineage>
        <taxon>Bacteria</taxon>
        <taxon>Pseudomonadati</taxon>
        <taxon>Pseudomonadota</taxon>
        <taxon>Gammaproteobacteria</taxon>
        <taxon>Vibrionales</taxon>
        <taxon>Vibrionaceae</taxon>
        <taxon>Photobacterium</taxon>
    </lineage>
</organism>
<name>A0A2T3NFB5_9GAMM</name>
<dbReference type="GO" id="GO:0046872">
    <property type="term" value="F:metal ion binding"/>
    <property type="evidence" value="ECO:0007669"/>
    <property type="project" value="UniProtKB-KW"/>
</dbReference>
<keyword evidence="2 4" id="KW-0732">Signal</keyword>
<evidence type="ECO:0000256" key="2">
    <source>
        <dbReference type="ARBA" id="ARBA00022729"/>
    </source>
</evidence>
<evidence type="ECO:0000256" key="4">
    <source>
        <dbReference type="SAM" id="SignalP"/>
    </source>
</evidence>
<keyword evidence="3" id="KW-0479">Metal-binding</keyword>
<dbReference type="PANTHER" id="PTHR30006:SF15">
    <property type="entry name" value="IRON-UTILIZATION PERIPLASMIC PROTEIN"/>
    <property type="match status" value="1"/>
</dbReference>
<sequence>MKKLLLGAVSATLFFPQFSMAAEEVNVYSYRQAFLVEPLFKEFTDETGIKVNVKFAREGFTEMLKHEGRLSPADIILTTDVGHLIELSDEGLVQPVNNDIVNKNIPSQYRDSEGEWYALTLRTRNVQSSKGRVGRLPSDFDYMDLADPKWKGKVCTRSGKHHYNISLVSSIIAHHGEEKAKEWLEGFKDNLVRKPQGNDRGQIKAVKEGLCDIAVSNSYYFGIMMADENQRSWAESVYINFPGQEQNGTHVNVSGMAMAKYAPNSENAIKLMEFLSDSKAQEMYAAANFEYPVKPGVQPTELVASWGEFNADALPLEQISQYRPVAVRLLDEVQFDL</sequence>
<proteinExistence type="inferred from homology"/>
<comment type="caution">
    <text evidence="5">The sequence shown here is derived from an EMBL/GenBank/DDBJ whole genome shotgun (WGS) entry which is preliminary data.</text>
</comment>
<evidence type="ECO:0000313" key="6">
    <source>
        <dbReference type="Proteomes" id="UP000241346"/>
    </source>
</evidence>
<evidence type="ECO:0000256" key="1">
    <source>
        <dbReference type="ARBA" id="ARBA00008520"/>
    </source>
</evidence>
<accession>A0A2T3NFB5</accession>
<dbReference type="PANTHER" id="PTHR30006">
    <property type="entry name" value="THIAMINE-BINDING PERIPLASMIC PROTEIN-RELATED"/>
    <property type="match status" value="1"/>
</dbReference>
<dbReference type="Gene3D" id="3.40.190.10">
    <property type="entry name" value="Periplasmic binding protein-like II"/>
    <property type="match status" value="2"/>
</dbReference>
<feature type="binding site" evidence="3">
    <location>
        <position position="220"/>
    </location>
    <ligand>
        <name>Fe cation</name>
        <dbReference type="ChEBI" id="CHEBI:24875"/>
    </ligand>
</feature>
<evidence type="ECO:0000256" key="3">
    <source>
        <dbReference type="PIRSR" id="PIRSR002825-1"/>
    </source>
</evidence>
<evidence type="ECO:0000313" key="5">
    <source>
        <dbReference type="EMBL" id="PSW13278.1"/>
    </source>
</evidence>
<keyword evidence="3" id="KW-0408">Iron</keyword>
<dbReference type="AlphaFoldDB" id="A0A2T3NFB5"/>
<dbReference type="OrthoDB" id="9769567at2"/>